<gene>
    <name evidence="1" type="ORF">AsAng_0015960</name>
</gene>
<dbReference type="KEGG" id="aup:AsAng_0015960"/>
<name>A0A916DSL7_9BACT</name>
<evidence type="ECO:0000313" key="2">
    <source>
        <dbReference type="Proteomes" id="UP001060919"/>
    </source>
</evidence>
<evidence type="ECO:0000313" key="1">
    <source>
        <dbReference type="EMBL" id="BDS10886.1"/>
    </source>
</evidence>
<keyword evidence="2" id="KW-1185">Reference proteome</keyword>
<sequence>MAYNQPILTRLTGVVIVDFDNVFKTPVSHDKTQMIELELKEFLGELLSENNALEEVNIRLYGGWYHGDKLTNKASVLQQVISNVNIFPYIDNLKKRKIQGTVELVYSLFFVPSLIWKNTYKEKDGIKSIRINQNSLTNTCSSNSSICPPKIIAKFTRKKRKVCSVTNCNTIQENVFKGMEQKMVDTMMACDIMSYADEEQVKSIVVVSDDTDILPSLVVSKQKNNTNCSFTLIIKNNRIKDNCNYYLSPFDIPVKILS</sequence>
<accession>A0A916DSL7</accession>
<dbReference type="Gene3D" id="3.40.50.1010">
    <property type="entry name" value="5'-nuclease"/>
    <property type="match status" value="1"/>
</dbReference>
<dbReference type="EMBL" id="AP026867">
    <property type="protein sequence ID" value="BDS10886.1"/>
    <property type="molecule type" value="Genomic_DNA"/>
</dbReference>
<dbReference type="AlphaFoldDB" id="A0A916DSL7"/>
<proteinExistence type="predicted"/>
<dbReference type="RefSeq" id="WP_264792136.1">
    <property type="nucleotide sequence ID" value="NZ_AP026867.1"/>
</dbReference>
<dbReference type="Proteomes" id="UP001060919">
    <property type="component" value="Chromosome"/>
</dbReference>
<protein>
    <submittedName>
        <fullName evidence="1">NYN domain-containing protein</fullName>
    </submittedName>
</protein>
<organism evidence="1 2">
    <name type="scientific">Aureispira anguillae</name>
    <dbReference type="NCBI Taxonomy" id="2864201"/>
    <lineage>
        <taxon>Bacteria</taxon>
        <taxon>Pseudomonadati</taxon>
        <taxon>Bacteroidota</taxon>
        <taxon>Saprospiria</taxon>
        <taxon>Saprospirales</taxon>
        <taxon>Saprospiraceae</taxon>
        <taxon>Aureispira</taxon>
    </lineage>
</organism>
<reference evidence="1" key="1">
    <citation type="submission" date="2022-09" db="EMBL/GenBank/DDBJ databases">
        <title>Aureispira anguillicida sp. nov., isolated from Leptocephalus of Japanese eel Anguilla japonica.</title>
        <authorList>
            <person name="Yuasa K."/>
            <person name="Mekata T."/>
            <person name="Ikunari K."/>
        </authorList>
    </citation>
    <scope>NUCLEOTIDE SEQUENCE</scope>
    <source>
        <strain evidence="1">EL160426</strain>
    </source>
</reference>